<reference evidence="1 2" key="1">
    <citation type="journal article" date="2016" name="ISME J.">
        <title>Chasing the elusive Euryarchaeota class WSA2: genomes reveal a uniquely fastidious methyl-reducing methanogen.</title>
        <authorList>
            <person name="Nobu M.K."/>
            <person name="Narihiro T."/>
            <person name="Kuroda K."/>
            <person name="Mei R."/>
            <person name="Liu W.T."/>
        </authorList>
    </citation>
    <scope>NUCLEOTIDE SEQUENCE [LARGE SCALE GENOMIC DNA]</scope>
    <source>
        <strain evidence="1">U1lsi0528_Bin055</strain>
    </source>
</reference>
<sequence>METFERDFDKAKEDFNQFVSSLGKERLGNFADAMKKEIDKVEGIMEMSVDSEGEKVRMIREQLSKCDNMACMERDRNRNADYSPLFRIIENLKYGVDEYESRIEY</sequence>
<gene>
    <name evidence="1" type="ORF">AMQ22_00798</name>
</gene>
<dbReference type="Proteomes" id="UP000075398">
    <property type="component" value="Unassembled WGS sequence"/>
</dbReference>
<proteinExistence type="predicted"/>
<dbReference type="EMBL" id="LNGC01000023">
    <property type="protein sequence ID" value="KYC52462.1"/>
    <property type="molecule type" value="Genomic_DNA"/>
</dbReference>
<protein>
    <submittedName>
        <fullName evidence="1">Uncharacterized protein</fullName>
    </submittedName>
</protein>
<comment type="caution">
    <text evidence="1">The sequence shown here is derived from an EMBL/GenBank/DDBJ whole genome shotgun (WGS) entry which is preliminary data.</text>
</comment>
<organism evidence="1 2">
    <name type="scientific">Candidatus Methanofastidiosum methylothiophilum</name>
    <dbReference type="NCBI Taxonomy" id="1705564"/>
    <lineage>
        <taxon>Archaea</taxon>
        <taxon>Methanobacteriati</taxon>
        <taxon>Methanobacteriota</taxon>
        <taxon>Stenosarchaea group</taxon>
        <taxon>Candidatus Methanofastidiosia</taxon>
        <taxon>Candidatus Methanofastidiosales</taxon>
        <taxon>Candidatus Methanofastidiosaceae</taxon>
        <taxon>Candidatus Methanofastidiosum</taxon>
    </lineage>
</organism>
<evidence type="ECO:0000313" key="1">
    <source>
        <dbReference type="EMBL" id="KYC52462.1"/>
    </source>
</evidence>
<accession>A0A150J5I2</accession>
<evidence type="ECO:0000313" key="2">
    <source>
        <dbReference type="Proteomes" id="UP000075398"/>
    </source>
</evidence>
<name>A0A150J5I2_9EURY</name>
<dbReference type="AlphaFoldDB" id="A0A150J5I2"/>